<reference evidence="1 2" key="1">
    <citation type="submission" date="2024-02" db="EMBL/GenBank/DDBJ databases">
        <title>de novo genome assembly of Solanum bulbocastanum strain 11H21.</title>
        <authorList>
            <person name="Hosaka A.J."/>
        </authorList>
    </citation>
    <scope>NUCLEOTIDE SEQUENCE [LARGE SCALE GENOMIC DNA]</scope>
    <source>
        <tissue evidence="1">Young leaves</tissue>
    </source>
</reference>
<dbReference type="AlphaFoldDB" id="A0AAN8U0G5"/>
<accession>A0AAN8U0G5</accession>
<gene>
    <name evidence="1" type="ORF">RDI58_004065</name>
</gene>
<comment type="caution">
    <text evidence="1">The sequence shown here is derived from an EMBL/GenBank/DDBJ whole genome shotgun (WGS) entry which is preliminary data.</text>
</comment>
<name>A0AAN8U0G5_SOLBU</name>
<protein>
    <submittedName>
        <fullName evidence="1">Uncharacterized protein</fullName>
    </submittedName>
</protein>
<evidence type="ECO:0000313" key="2">
    <source>
        <dbReference type="Proteomes" id="UP001371456"/>
    </source>
</evidence>
<keyword evidence="2" id="KW-1185">Reference proteome</keyword>
<sequence length="163" mass="19314">MCQEFQNLVRAGWWAQVIRCKMLQIVKKLKFLKKSLRKLNAKHLRNIVTEADEDRNGLKEVQLRLQADPGNMELQQEEHLKYQAYRESSYLAEVYLQQKSKVTWLRLGDDNSKYFHSVIKHRRSHQSTTQLRDDKGDWKNDLDLIAQVFVDYYNDLLGSSNKG</sequence>
<proteinExistence type="predicted"/>
<organism evidence="1 2">
    <name type="scientific">Solanum bulbocastanum</name>
    <name type="common">Wild potato</name>
    <dbReference type="NCBI Taxonomy" id="147425"/>
    <lineage>
        <taxon>Eukaryota</taxon>
        <taxon>Viridiplantae</taxon>
        <taxon>Streptophyta</taxon>
        <taxon>Embryophyta</taxon>
        <taxon>Tracheophyta</taxon>
        <taxon>Spermatophyta</taxon>
        <taxon>Magnoliopsida</taxon>
        <taxon>eudicotyledons</taxon>
        <taxon>Gunneridae</taxon>
        <taxon>Pentapetalae</taxon>
        <taxon>asterids</taxon>
        <taxon>lamiids</taxon>
        <taxon>Solanales</taxon>
        <taxon>Solanaceae</taxon>
        <taxon>Solanoideae</taxon>
        <taxon>Solaneae</taxon>
        <taxon>Solanum</taxon>
    </lineage>
</organism>
<dbReference type="Proteomes" id="UP001371456">
    <property type="component" value="Unassembled WGS sequence"/>
</dbReference>
<evidence type="ECO:0000313" key="1">
    <source>
        <dbReference type="EMBL" id="KAK6796364.1"/>
    </source>
</evidence>
<dbReference type="EMBL" id="JBANQN010000002">
    <property type="protein sequence ID" value="KAK6796364.1"/>
    <property type="molecule type" value="Genomic_DNA"/>
</dbReference>